<protein>
    <submittedName>
        <fullName evidence="5">Tyrosinase</fullName>
    </submittedName>
</protein>
<accession>A0A2S2CSR8</accession>
<keyword evidence="1" id="KW-0479">Metal-binding</keyword>
<feature type="domain" description="Tyrosinase copper-binding" evidence="3">
    <location>
        <begin position="137"/>
        <end position="154"/>
    </location>
</feature>
<dbReference type="InterPro" id="IPR002227">
    <property type="entry name" value="Tyrosinase_Cu-bd"/>
</dbReference>
<keyword evidence="6" id="KW-1185">Reference proteome</keyword>
<dbReference type="Pfam" id="PF25271">
    <property type="entry name" value="DUF7868"/>
    <property type="match status" value="1"/>
</dbReference>
<dbReference type="PROSITE" id="PS51318">
    <property type="entry name" value="TAT"/>
    <property type="match status" value="1"/>
</dbReference>
<dbReference type="InterPro" id="IPR008922">
    <property type="entry name" value="Di-copper_centre_dom_sf"/>
</dbReference>
<dbReference type="Gene3D" id="1.10.1280.10">
    <property type="entry name" value="Di-copper center containing domain from catechol oxidase"/>
    <property type="match status" value="1"/>
</dbReference>
<dbReference type="RefSeq" id="WP_109328804.1">
    <property type="nucleotide sequence ID" value="NZ_CP029353.1"/>
</dbReference>
<dbReference type="InterPro" id="IPR057190">
    <property type="entry name" value="DUF7868"/>
</dbReference>
<evidence type="ECO:0000313" key="5">
    <source>
        <dbReference type="EMBL" id="AWK87542.1"/>
    </source>
</evidence>
<evidence type="ECO:0000259" key="4">
    <source>
        <dbReference type="PROSITE" id="PS00498"/>
    </source>
</evidence>
<evidence type="ECO:0000256" key="1">
    <source>
        <dbReference type="ARBA" id="ARBA00022723"/>
    </source>
</evidence>
<evidence type="ECO:0000259" key="3">
    <source>
        <dbReference type="PROSITE" id="PS00497"/>
    </source>
</evidence>
<gene>
    <name evidence="5" type="ORF">DEW08_16130</name>
</gene>
<evidence type="ECO:0000313" key="6">
    <source>
        <dbReference type="Proteomes" id="UP000245629"/>
    </source>
</evidence>
<keyword evidence="2" id="KW-0186">Copper</keyword>
<dbReference type="PROSITE" id="PS00497">
    <property type="entry name" value="TYROSINASE_1"/>
    <property type="match status" value="1"/>
</dbReference>
<dbReference type="OrthoDB" id="2874181at2"/>
<dbReference type="PRINTS" id="PR00092">
    <property type="entry name" value="TYROSINASE"/>
</dbReference>
<dbReference type="GO" id="GO:0046872">
    <property type="term" value="F:metal ion binding"/>
    <property type="evidence" value="ECO:0007669"/>
    <property type="project" value="UniProtKB-KW"/>
</dbReference>
<dbReference type="Proteomes" id="UP000245629">
    <property type="component" value="Chromosome 2"/>
</dbReference>
<dbReference type="EMBL" id="CP029353">
    <property type="protein sequence ID" value="AWK87542.1"/>
    <property type="molecule type" value="Genomic_DNA"/>
</dbReference>
<evidence type="ECO:0000256" key="2">
    <source>
        <dbReference type="ARBA" id="ARBA00023008"/>
    </source>
</evidence>
<dbReference type="PANTHER" id="PTHR11474">
    <property type="entry name" value="TYROSINASE FAMILY MEMBER"/>
    <property type="match status" value="1"/>
</dbReference>
<dbReference type="PROSITE" id="PS00498">
    <property type="entry name" value="TYROSINASE_2"/>
    <property type="match status" value="1"/>
</dbReference>
<dbReference type="PANTHER" id="PTHR11474:SF76">
    <property type="entry name" value="SHKT DOMAIN-CONTAINING PROTEIN"/>
    <property type="match status" value="1"/>
</dbReference>
<dbReference type="KEGG" id="azz:DEW08_16130"/>
<sequence length="550" mass="59193">MKKTVGLSGTRRDLLKSGAAAIGLAAVGLPVREAGAASILRPDVETASGQAMLHIYENAVRIMKDPKINTPPQPHSWTFQAYIHALPVDPKDPNSDGYTNGSPEFKQKIDQIYGVNPPEPVASWKKAALACWSTCPHGSPYFLPWHRWYMYYFEQVIRRVSGQKDFLLPYWAYGSSPTKSLQLPKAFQDKASPLYETIRGKGFTNPLNLTSQTQPMNENGYLGYPLVDYTGTLVTSQYYPADTGAKLYFPPSSGWYQYGYTGRTETQPHDNVHDGVGGLMGNVPTAAQDPIFYLHHCQIDHLWASWQNIYGYDTINFATGTGTDAQPTQAQWNAQVAYFVDGAGRLVKVGYQKVLDYRALGYGYDSYVPNPEGKPVAEAAAKVTLAAASTAAGQTTLSAKPDVEVGSGGATLTLTPPNADAKALTATQAQPKTLHLKNLRLRKRPPAPLYVFLNLPANTPAEVGGPYYLGPVSQFKLKSGGGASHAGHSGHGGHGVESASFAYDVETILQQQRQKGLWSGGPVTVTIAPAGQVGGAGDPALSIGSVELSN</sequence>
<organism evidence="5 6">
    <name type="scientific">Azospirillum thermophilum</name>
    <dbReference type="NCBI Taxonomy" id="2202148"/>
    <lineage>
        <taxon>Bacteria</taxon>
        <taxon>Pseudomonadati</taxon>
        <taxon>Pseudomonadota</taxon>
        <taxon>Alphaproteobacteria</taxon>
        <taxon>Rhodospirillales</taxon>
        <taxon>Azospirillaceae</taxon>
        <taxon>Azospirillum</taxon>
    </lineage>
</organism>
<dbReference type="GO" id="GO:0016491">
    <property type="term" value="F:oxidoreductase activity"/>
    <property type="evidence" value="ECO:0007669"/>
    <property type="project" value="InterPro"/>
</dbReference>
<dbReference type="Pfam" id="PF00264">
    <property type="entry name" value="Tyrosinase"/>
    <property type="match status" value="1"/>
</dbReference>
<dbReference type="InterPro" id="IPR006311">
    <property type="entry name" value="TAT_signal"/>
</dbReference>
<dbReference type="SUPFAM" id="SSF48056">
    <property type="entry name" value="Di-copper centre-containing domain"/>
    <property type="match status" value="1"/>
</dbReference>
<feature type="domain" description="Tyrosinase copper-binding" evidence="4">
    <location>
        <begin position="289"/>
        <end position="300"/>
    </location>
</feature>
<proteinExistence type="predicted"/>
<dbReference type="AlphaFoldDB" id="A0A2S2CSR8"/>
<reference evidence="6" key="1">
    <citation type="submission" date="2018-05" db="EMBL/GenBank/DDBJ databases">
        <title>Azospirillum thermophila sp. nov., a novel isolated from hot spring.</title>
        <authorList>
            <person name="Zhao Z."/>
        </authorList>
    </citation>
    <scope>NUCLEOTIDE SEQUENCE [LARGE SCALE GENOMIC DNA]</scope>
    <source>
        <strain evidence="6">CFH 70021</strain>
    </source>
</reference>
<dbReference type="InterPro" id="IPR050316">
    <property type="entry name" value="Tyrosinase/Hemocyanin"/>
</dbReference>
<name>A0A2S2CSR8_9PROT</name>